<accession>A0A835ZAL7</accession>
<keyword evidence="2" id="KW-1185">Reference proteome</keyword>
<dbReference type="Proteomes" id="UP000664859">
    <property type="component" value="Unassembled WGS sequence"/>
</dbReference>
<organism evidence="1 2">
    <name type="scientific">Tribonema minus</name>
    <dbReference type="NCBI Taxonomy" id="303371"/>
    <lineage>
        <taxon>Eukaryota</taxon>
        <taxon>Sar</taxon>
        <taxon>Stramenopiles</taxon>
        <taxon>Ochrophyta</taxon>
        <taxon>PX clade</taxon>
        <taxon>Xanthophyceae</taxon>
        <taxon>Tribonematales</taxon>
        <taxon>Tribonemataceae</taxon>
        <taxon>Tribonema</taxon>
    </lineage>
</organism>
<evidence type="ECO:0000313" key="1">
    <source>
        <dbReference type="EMBL" id="KAG5190847.1"/>
    </source>
</evidence>
<proteinExistence type="predicted"/>
<gene>
    <name evidence="1" type="ORF">JKP88DRAFT_13256</name>
</gene>
<sequence>MWLRTRLCSHLLPFCKLVYSRQPEAASKLYLGLSRYRTLVSRLQLSGCCGLSHSLQEASSTTSTSTKSRRR</sequence>
<comment type="caution">
    <text evidence="1">The sequence shown here is derived from an EMBL/GenBank/DDBJ whole genome shotgun (WGS) entry which is preliminary data.</text>
</comment>
<dbReference type="EMBL" id="JAFCMP010000027">
    <property type="protein sequence ID" value="KAG5190847.1"/>
    <property type="molecule type" value="Genomic_DNA"/>
</dbReference>
<dbReference type="AlphaFoldDB" id="A0A835ZAL7"/>
<name>A0A835ZAL7_9STRA</name>
<protein>
    <submittedName>
        <fullName evidence="1">Uncharacterized protein</fullName>
    </submittedName>
</protein>
<reference evidence="1" key="1">
    <citation type="submission" date="2021-02" db="EMBL/GenBank/DDBJ databases">
        <title>First Annotated Genome of the Yellow-green Alga Tribonema minus.</title>
        <authorList>
            <person name="Mahan K.M."/>
        </authorList>
    </citation>
    <scope>NUCLEOTIDE SEQUENCE</scope>
    <source>
        <strain evidence="1">UTEX B ZZ1240</strain>
    </source>
</reference>
<evidence type="ECO:0000313" key="2">
    <source>
        <dbReference type="Proteomes" id="UP000664859"/>
    </source>
</evidence>